<proteinExistence type="predicted"/>
<dbReference type="InterPro" id="IPR024079">
    <property type="entry name" value="MetalloPept_cat_dom_sf"/>
</dbReference>
<dbReference type="GO" id="GO:0006509">
    <property type="term" value="P:membrane protein ectodomain proteolysis"/>
    <property type="evidence" value="ECO:0007669"/>
    <property type="project" value="TreeGrafter"/>
</dbReference>
<dbReference type="SUPFAM" id="SSF55486">
    <property type="entry name" value="Metalloproteases ('zincins'), catalytic domain"/>
    <property type="match status" value="1"/>
</dbReference>
<evidence type="ECO:0000256" key="7">
    <source>
        <dbReference type="SAM" id="SignalP"/>
    </source>
</evidence>
<evidence type="ECO:0000313" key="9">
    <source>
        <dbReference type="EMBL" id="JAP79214.1"/>
    </source>
</evidence>
<evidence type="ECO:0000256" key="3">
    <source>
        <dbReference type="ARBA" id="ARBA00022833"/>
    </source>
</evidence>
<keyword evidence="1" id="KW-0645">Protease</keyword>
<sequence length="480" mass="54645">MPNIEPKMRLIIYLMQVILSCYAAPKEYTTYPRILEERKAAGNLVLQLNDKITLNLEKSTVLADNLIFVTSTKDLHEVETVDTSDIQENIYHDTHYQSSLMVQRKDGNVEVEGIINDNLRIRPLPEGERSVQGQMLHKIFEVDPINANYIKAEPEILRLRERNNNEISNGSRKSPESPQSRTANVEKFSVELHIISDKAHQKYYKKNQELISYLAILANAANLRYLDMDNPKISFLLVGVTRAKDHDFARNNNGEIEAGEMLSGLHSYKKEGKIPGKHDIVYLMTGLDMIKFNNGRKENAIAGRAYIGAACAGHGIGEGEDTAPTYNGVNTMAHELAHSLGSPHDETPECPWSEGYLMSYIDGGLRKYRLSRCSEKSIREYVRKQSDECIRVLNEHNYMENQKKFPGQTVREQYFCKQLLKKEAKGQKIVVKKSGGCDIGCCYRNFNYMTCFKYHRLDGMSCGRGMSCKRGVCGKHQWLN</sequence>
<dbReference type="InterPro" id="IPR001590">
    <property type="entry name" value="Peptidase_M12B"/>
</dbReference>
<evidence type="ECO:0000256" key="6">
    <source>
        <dbReference type="SAM" id="MobiDB-lite"/>
    </source>
</evidence>
<evidence type="ECO:0000256" key="2">
    <source>
        <dbReference type="ARBA" id="ARBA00022801"/>
    </source>
</evidence>
<accession>A0A131YIT5</accession>
<dbReference type="PROSITE" id="PS50215">
    <property type="entry name" value="ADAM_MEPRO"/>
    <property type="match status" value="1"/>
</dbReference>
<evidence type="ECO:0000256" key="1">
    <source>
        <dbReference type="ARBA" id="ARBA00022670"/>
    </source>
</evidence>
<dbReference type="AlphaFoldDB" id="A0A131YIT5"/>
<dbReference type="GO" id="GO:0046872">
    <property type="term" value="F:metal ion binding"/>
    <property type="evidence" value="ECO:0007669"/>
    <property type="project" value="UniProtKB-KW"/>
</dbReference>
<dbReference type="CDD" id="cd04272">
    <property type="entry name" value="ZnMc_salivary_gland_MPs"/>
    <property type="match status" value="1"/>
</dbReference>
<dbReference type="Pfam" id="PF01421">
    <property type="entry name" value="Reprolysin"/>
    <property type="match status" value="1"/>
</dbReference>
<evidence type="ECO:0000256" key="4">
    <source>
        <dbReference type="ARBA" id="ARBA00023049"/>
    </source>
</evidence>
<keyword evidence="4" id="KW-0482">Metalloprotease</keyword>
<dbReference type="GO" id="GO:0004222">
    <property type="term" value="F:metalloendopeptidase activity"/>
    <property type="evidence" value="ECO:0007669"/>
    <property type="project" value="InterPro"/>
</dbReference>
<feature type="region of interest" description="Disordered" evidence="6">
    <location>
        <begin position="161"/>
        <end position="182"/>
    </location>
</feature>
<feature type="active site" evidence="5">
    <location>
        <position position="335"/>
    </location>
</feature>
<feature type="chain" id="PRO_5007285325" evidence="7">
    <location>
        <begin position="24"/>
        <end position="480"/>
    </location>
</feature>
<protein>
    <submittedName>
        <fullName evidence="9">Reprolysin</fullName>
    </submittedName>
</protein>
<keyword evidence="2" id="KW-0378">Hydrolase</keyword>
<feature type="signal peptide" evidence="7">
    <location>
        <begin position="1"/>
        <end position="23"/>
    </location>
</feature>
<comment type="caution">
    <text evidence="5">Lacks conserved residue(s) required for the propagation of feature annotation.</text>
</comment>
<feature type="binding site" evidence="5">
    <location>
        <position position="338"/>
    </location>
    <ligand>
        <name>Zn(2+)</name>
        <dbReference type="ChEBI" id="CHEBI:29105"/>
        <note>catalytic</note>
    </ligand>
</feature>
<feature type="compositionally biased region" description="Polar residues" evidence="6">
    <location>
        <begin position="165"/>
        <end position="182"/>
    </location>
</feature>
<evidence type="ECO:0000256" key="5">
    <source>
        <dbReference type="PROSITE-ProRule" id="PRU00276"/>
    </source>
</evidence>
<reference evidence="9" key="1">
    <citation type="journal article" date="2016" name="Ticks Tick Borne Dis.">
        <title>De novo assembly and annotation of the salivary gland transcriptome of Rhipicephalus appendiculatus male and female ticks during blood feeding.</title>
        <authorList>
            <person name="de Castro M.H."/>
            <person name="de Klerk D."/>
            <person name="Pienaar R."/>
            <person name="Latif A.A."/>
            <person name="Rees D.J."/>
            <person name="Mans B.J."/>
        </authorList>
    </citation>
    <scope>NUCLEOTIDE SEQUENCE</scope>
    <source>
        <tissue evidence="9">Salivary glands</tissue>
    </source>
</reference>
<organism evidence="9">
    <name type="scientific">Rhipicephalus appendiculatus</name>
    <name type="common">Brown ear tick</name>
    <dbReference type="NCBI Taxonomy" id="34631"/>
    <lineage>
        <taxon>Eukaryota</taxon>
        <taxon>Metazoa</taxon>
        <taxon>Ecdysozoa</taxon>
        <taxon>Arthropoda</taxon>
        <taxon>Chelicerata</taxon>
        <taxon>Arachnida</taxon>
        <taxon>Acari</taxon>
        <taxon>Parasitiformes</taxon>
        <taxon>Ixodida</taxon>
        <taxon>Ixodoidea</taxon>
        <taxon>Ixodidae</taxon>
        <taxon>Rhipicephalinae</taxon>
        <taxon>Rhipicephalus</taxon>
        <taxon>Rhipicephalus</taxon>
    </lineage>
</organism>
<keyword evidence="3 5" id="KW-0862">Zinc</keyword>
<dbReference type="PANTHER" id="PTHR11905">
    <property type="entry name" value="ADAM A DISINTEGRIN AND METALLOPROTEASE DOMAIN"/>
    <property type="match status" value="1"/>
</dbReference>
<dbReference type="EMBL" id="GEDV01009343">
    <property type="protein sequence ID" value="JAP79214.1"/>
    <property type="molecule type" value="Transcribed_RNA"/>
</dbReference>
<name>A0A131YIT5_RHIAP</name>
<feature type="binding site" evidence="5">
    <location>
        <position position="344"/>
    </location>
    <ligand>
        <name>Zn(2+)</name>
        <dbReference type="ChEBI" id="CHEBI:29105"/>
        <note>catalytic</note>
    </ligand>
</feature>
<feature type="domain" description="Peptidase M12B" evidence="8">
    <location>
        <begin position="188"/>
        <end position="394"/>
    </location>
</feature>
<feature type="binding site" evidence="5">
    <location>
        <position position="334"/>
    </location>
    <ligand>
        <name>Zn(2+)</name>
        <dbReference type="ChEBI" id="CHEBI:29105"/>
        <note>catalytic</note>
    </ligand>
</feature>
<keyword evidence="7" id="KW-0732">Signal</keyword>
<keyword evidence="5" id="KW-0479">Metal-binding</keyword>
<dbReference type="Gene3D" id="3.40.390.10">
    <property type="entry name" value="Collagenase (Catalytic Domain)"/>
    <property type="match status" value="1"/>
</dbReference>
<dbReference type="PANTHER" id="PTHR11905:SF159">
    <property type="entry name" value="ADAM METALLOPROTEASE"/>
    <property type="match status" value="1"/>
</dbReference>
<dbReference type="PROSITE" id="PS51257">
    <property type="entry name" value="PROKAR_LIPOPROTEIN"/>
    <property type="match status" value="1"/>
</dbReference>
<evidence type="ECO:0000259" key="8">
    <source>
        <dbReference type="PROSITE" id="PS50215"/>
    </source>
</evidence>
<dbReference type="InterPro" id="IPR034030">
    <property type="entry name" value="ZnMc_salivary_gland_MPs"/>
</dbReference>